<evidence type="ECO:0000313" key="1">
    <source>
        <dbReference type="EMBL" id="CAB5223415.1"/>
    </source>
</evidence>
<gene>
    <name evidence="1" type="ORF">UFOVP382_43</name>
</gene>
<protein>
    <submittedName>
        <fullName evidence="1">Uncharacterized protein</fullName>
    </submittedName>
</protein>
<dbReference type="EMBL" id="LR798319">
    <property type="protein sequence ID" value="CAB5223415.1"/>
    <property type="molecule type" value="Genomic_DNA"/>
</dbReference>
<accession>A0A6J7X2R4</accession>
<sequence length="100" mass="11482">MRTGQQLKLEILDDIEARRSQFISMARNLARSISRERGQVSINDIREKHPLPDDVHPSAYGAVFRGPLWKVIGYTAAKHSDAHGRLIRIYIWNEGDNNGW</sequence>
<reference evidence="1" key="1">
    <citation type="submission" date="2020-05" db="EMBL/GenBank/DDBJ databases">
        <authorList>
            <person name="Chiriac C."/>
            <person name="Salcher M."/>
            <person name="Ghai R."/>
            <person name="Kavagutti S V."/>
        </authorList>
    </citation>
    <scope>NUCLEOTIDE SEQUENCE</scope>
</reference>
<name>A0A6J7X2R4_9CAUD</name>
<organism evidence="1">
    <name type="scientific">uncultured Caudovirales phage</name>
    <dbReference type="NCBI Taxonomy" id="2100421"/>
    <lineage>
        <taxon>Viruses</taxon>
        <taxon>Duplodnaviria</taxon>
        <taxon>Heunggongvirae</taxon>
        <taxon>Uroviricota</taxon>
        <taxon>Caudoviricetes</taxon>
        <taxon>Peduoviridae</taxon>
        <taxon>Maltschvirus</taxon>
        <taxon>Maltschvirus maltsch</taxon>
    </lineage>
</organism>
<proteinExistence type="predicted"/>